<evidence type="ECO:0000313" key="2">
    <source>
        <dbReference type="Proteomes" id="UP000005237"/>
    </source>
</evidence>
<reference evidence="2" key="1">
    <citation type="submission" date="2010-08" db="EMBL/GenBank/DDBJ databases">
        <authorList>
            <consortium name="Caenorhabditis japonica Sequencing Consortium"/>
            <person name="Wilson R.K."/>
        </authorList>
    </citation>
    <scope>NUCLEOTIDE SEQUENCE [LARGE SCALE GENOMIC DNA]</scope>
    <source>
        <strain evidence="2">DF5081</strain>
    </source>
</reference>
<dbReference type="Proteomes" id="UP000005237">
    <property type="component" value="Unassembled WGS sequence"/>
</dbReference>
<proteinExistence type="predicted"/>
<reference evidence="1" key="2">
    <citation type="submission" date="2022-06" db="UniProtKB">
        <authorList>
            <consortium name="EnsemblMetazoa"/>
        </authorList>
    </citation>
    <scope>IDENTIFICATION</scope>
    <source>
        <strain evidence="1">DF5081</strain>
    </source>
</reference>
<organism evidence="1 2">
    <name type="scientific">Caenorhabditis japonica</name>
    <dbReference type="NCBI Taxonomy" id="281687"/>
    <lineage>
        <taxon>Eukaryota</taxon>
        <taxon>Metazoa</taxon>
        <taxon>Ecdysozoa</taxon>
        <taxon>Nematoda</taxon>
        <taxon>Chromadorea</taxon>
        <taxon>Rhabditida</taxon>
        <taxon>Rhabditina</taxon>
        <taxon>Rhabditomorpha</taxon>
        <taxon>Rhabditoidea</taxon>
        <taxon>Rhabditidae</taxon>
        <taxon>Peloderinae</taxon>
        <taxon>Caenorhabditis</taxon>
    </lineage>
</organism>
<name>A0A8R1IT66_CAEJA</name>
<keyword evidence="2" id="KW-1185">Reference proteome</keyword>
<dbReference type="EnsemblMetazoa" id="CJA43088.1">
    <property type="protein sequence ID" value="CJA43088.1"/>
    <property type="gene ID" value="WBGene00218936"/>
</dbReference>
<protein>
    <submittedName>
        <fullName evidence="1">Uncharacterized protein</fullName>
    </submittedName>
</protein>
<accession>A0A8R1IT66</accession>
<dbReference type="AlphaFoldDB" id="A0A8R1IT66"/>
<evidence type="ECO:0000313" key="1">
    <source>
        <dbReference type="EnsemblMetazoa" id="CJA43088.1"/>
    </source>
</evidence>
<sequence>MAKINSPNQRLSWTGAHVTSFGHLSIRSLCFKKRRILISIFRGYDQQLDTHGLVEACISSQNDFHHQYGAVSPRSTDIRQFCHAYKQNPSTINPRTSRLTSRKTGSA</sequence>